<protein>
    <recommendedName>
        <fullName evidence="4">DNA-3-methyladenine glycosylase II</fullName>
        <ecNumber evidence="4">3.2.2.21</ecNumber>
    </recommendedName>
    <alternativeName>
        <fullName evidence="10">3-methyladenine DNA glycosidase</fullName>
    </alternativeName>
</protein>
<dbReference type="Gene3D" id="1.20.1440.180">
    <property type="entry name" value="KEN domain"/>
    <property type="match status" value="1"/>
</dbReference>
<dbReference type="InterPro" id="IPR010513">
    <property type="entry name" value="KEN_dom"/>
</dbReference>
<comment type="catalytic activity">
    <reaction evidence="1">
        <text>Hydrolysis of alkylated DNA, releasing 3-methyladenine, 3-methylguanine, 7-methylguanine and 7-methyladenine.</text>
        <dbReference type="EC" id="3.2.2.21"/>
    </reaction>
</comment>
<evidence type="ECO:0000256" key="5">
    <source>
        <dbReference type="ARBA" id="ARBA00022741"/>
    </source>
</evidence>
<evidence type="ECO:0000313" key="14">
    <source>
        <dbReference type="Proteomes" id="UP000887540"/>
    </source>
</evidence>
<dbReference type="PROSITE" id="PS51392">
    <property type="entry name" value="KEN"/>
    <property type="match status" value="1"/>
</dbReference>
<evidence type="ECO:0000256" key="2">
    <source>
        <dbReference type="ARBA" id="ARBA00002421"/>
    </source>
</evidence>
<organism evidence="14 15">
    <name type="scientific">Acrobeloides nanus</name>
    <dbReference type="NCBI Taxonomy" id="290746"/>
    <lineage>
        <taxon>Eukaryota</taxon>
        <taxon>Metazoa</taxon>
        <taxon>Ecdysozoa</taxon>
        <taxon>Nematoda</taxon>
        <taxon>Chromadorea</taxon>
        <taxon>Rhabditida</taxon>
        <taxon>Tylenchina</taxon>
        <taxon>Cephalobomorpha</taxon>
        <taxon>Cephaloboidea</taxon>
        <taxon>Cephalobidae</taxon>
        <taxon>Acrobeloides</taxon>
    </lineage>
</organism>
<dbReference type="EC" id="3.2.2.21" evidence="4"/>
<dbReference type="SUPFAM" id="SSF50486">
    <property type="entry name" value="FMT C-terminal domain-like"/>
    <property type="match status" value="1"/>
</dbReference>
<dbReference type="WBParaSite" id="ACRNAN_scaffold894.g29735.t1">
    <property type="protein sequence ID" value="ACRNAN_scaffold894.g29735.t1"/>
    <property type="gene ID" value="ACRNAN_scaffold894.g29735"/>
</dbReference>
<reference evidence="15" key="1">
    <citation type="submission" date="2022-11" db="UniProtKB">
        <authorList>
            <consortium name="WormBaseParasite"/>
        </authorList>
    </citation>
    <scope>IDENTIFICATION</scope>
</reference>
<proteinExistence type="inferred from homology"/>
<evidence type="ECO:0000256" key="6">
    <source>
        <dbReference type="ARBA" id="ARBA00022763"/>
    </source>
</evidence>
<name>A0A914EJV0_9BILA</name>
<feature type="domain" description="KEN" evidence="13">
    <location>
        <begin position="113"/>
        <end position="266"/>
    </location>
</feature>
<evidence type="ECO:0000256" key="9">
    <source>
        <dbReference type="ARBA" id="ARBA00023204"/>
    </source>
</evidence>
<dbReference type="Pfam" id="PF00069">
    <property type="entry name" value="Pkinase"/>
    <property type="match status" value="1"/>
</dbReference>
<dbReference type="GO" id="GO:0005524">
    <property type="term" value="F:ATP binding"/>
    <property type="evidence" value="ECO:0007669"/>
    <property type="project" value="UniProtKB-KW"/>
</dbReference>
<dbReference type="PANTHER" id="PTHR10429:SF0">
    <property type="entry name" value="DNA-3-METHYLADENINE GLYCOSYLASE"/>
    <property type="match status" value="1"/>
</dbReference>
<evidence type="ECO:0000256" key="3">
    <source>
        <dbReference type="ARBA" id="ARBA00009232"/>
    </source>
</evidence>
<dbReference type="GO" id="GO:0004540">
    <property type="term" value="F:RNA nuclease activity"/>
    <property type="evidence" value="ECO:0007669"/>
    <property type="project" value="InterPro"/>
</dbReference>
<dbReference type="InterPro" id="IPR038357">
    <property type="entry name" value="KEN_sf"/>
</dbReference>
<keyword evidence="8" id="KW-0067">ATP-binding</keyword>
<evidence type="ECO:0000259" key="13">
    <source>
        <dbReference type="PROSITE" id="PS51392"/>
    </source>
</evidence>
<feature type="domain" description="Protein kinase" evidence="12">
    <location>
        <begin position="1"/>
        <end position="110"/>
    </location>
</feature>
<evidence type="ECO:0000256" key="4">
    <source>
        <dbReference type="ARBA" id="ARBA00012000"/>
    </source>
</evidence>
<dbReference type="GO" id="GO:0003677">
    <property type="term" value="F:DNA binding"/>
    <property type="evidence" value="ECO:0007669"/>
    <property type="project" value="InterPro"/>
</dbReference>
<dbReference type="Gene3D" id="1.10.510.10">
    <property type="entry name" value="Transferase(Phosphotransferase) domain 1"/>
    <property type="match status" value="1"/>
</dbReference>
<accession>A0A914EJV0</accession>
<keyword evidence="14" id="KW-1185">Reference proteome</keyword>
<evidence type="ECO:0000259" key="12">
    <source>
        <dbReference type="PROSITE" id="PS50011"/>
    </source>
</evidence>
<dbReference type="GO" id="GO:0003905">
    <property type="term" value="F:alkylbase DNA N-glycosylase activity"/>
    <property type="evidence" value="ECO:0007669"/>
    <property type="project" value="UniProtKB-EC"/>
</dbReference>
<dbReference type="InterPro" id="IPR003180">
    <property type="entry name" value="MPG"/>
</dbReference>
<dbReference type="Gene3D" id="3.10.300.10">
    <property type="entry name" value="Methylpurine-DNA glycosylase (MPG)"/>
    <property type="match status" value="2"/>
</dbReference>
<evidence type="ECO:0000256" key="7">
    <source>
        <dbReference type="ARBA" id="ARBA00022801"/>
    </source>
</evidence>
<dbReference type="PANTHER" id="PTHR10429">
    <property type="entry name" value="DNA-3-METHYLADENINE GLYCOSYLASE"/>
    <property type="match status" value="1"/>
</dbReference>
<dbReference type="GO" id="GO:0006397">
    <property type="term" value="P:mRNA processing"/>
    <property type="evidence" value="ECO:0007669"/>
    <property type="project" value="InterPro"/>
</dbReference>
<dbReference type="HAMAP" id="MF_00527">
    <property type="entry name" value="3MGH"/>
    <property type="match status" value="1"/>
</dbReference>
<comment type="function">
    <text evidence="2">Hydrolysis of the deoxyribose N-glycosidic bond to excise 3-methyladenine, and 7-methylguanine from the damaged DNA polymer formed by alkylation lesions.</text>
</comment>
<keyword evidence="5" id="KW-0547">Nucleotide-binding</keyword>
<dbReference type="InterPro" id="IPR011009">
    <property type="entry name" value="Kinase-like_dom_sf"/>
</dbReference>
<evidence type="ECO:0000256" key="11">
    <source>
        <dbReference type="SAM" id="Phobius"/>
    </source>
</evidence>
<keyword evidence="11" id="KW-0472">Membrane</keyword>
<dbReference type="InterPro" id="IPR011034">
    <property type="entry name" value="Formyl_transferase-like_C_sf"/>
</dbReference>
<dbReference type="PROSITE" id="PS50011">
    <property type="entry name" value="PROTEIN_KINASE_DOM"/>
    <property type="match status" value="1"/>
</dbReference>
<dbReference type="InterPro" id="IPR000719">
    <property type="entry name" value="Prot_kinase_dom"/>
</dbReference>
<evidence type="ECO:0000256" key="1">
    <source>
        <dbReference type="ARBA" id="ARBA00000086"/>
    </source>
</evidence>
<evidence type="ECO:0000313" key="15">
    <source>
        <dbReference type="WBParaSite" id="ACRNAN_scaffold894.g29735.t1"/>
    </source>
</evidence>
<keyword evidence="7" id="KW-0378">Hydrolase</keyword>
<evidence type="ECO:0000256" key="10">
    <source>
        <dbReference type="ARBA" id="ARBA00033426"/>
    </source>
</evidence>
<dbReference type="Proteomes" id="UP000887540">
    <property type="component" value="Unplaced"/>
</dbReference>
<dbReference type="InterPro" id="IPR036995">
    <property type="entry name" value="MPG_sf"/>
</dbReference>
<feature type="transmembrane region" description="Helical" evidence="11">
    <location>
        <begin position="12"/>
        <end position="29"/>
    </location>
</feature>
<dbReference type="GO" id="GO:0006284">
    <property type="term" value="P:base-excision repair"/>
    <property type="evidence" value="ECO:0007669"/>
    <property type="project" value="InterPro"/>
</dbReference>
<dbReference type="GO" id="GO:0004672">
    <property type="term" value="F:protein kinase activity"/>
    <property type="evidence" value="ECO:0007669"/>
    <property type="project" value="InterPro"/>
</dbReference>
<keyword evidence="11" id="KW-1133">Transmembrane helix</keyword>
<sequence length="515" mass="59084">MAPEVFINREYKYAADVFSLGIVFYYFFANNFSINKHPFIIGKNDHKDPQKIQNNIKNNARKENPITGVELNHALFSLDRYSASHLINLMLAWEPNERPLAKDLKHHPLFWSPSRKLKFIKTINFVVKAEKSPVSSPQSTNKSLQLKHYQKGTVEKAIESIAYDVFGKDWIDTIDQDENNPNFSQALANHIMKNSHDYVSGAKSKQMCQLLRMIRNYNEHKEDHVFDLGDGITYFTVMFPKLIIELYKTMQPISQMQNDVKNVYSTKRYKQIIVKTCILKLLLYRSLKSFFMPAQRKVAPILNPILQKCVKLPENPDLIEKLVNLGVVLVEENYDGSIKKTTRIRSLEVTTSRLPREFFNRYAVDVARDLLGKTLNFGKFKGVILETEAYRGEDDGASHAFKGPNKKCAIIYGEPGYSYVYSIRAYHCLGIVVEEIGQPGAILIRNVKFSDGTHINGPGRLCRHLKITKIQNGINLAVDPKFYISDDGVKVESYKATKRIGISKSVENMWRFVIV</sequence>
<keyword evidence="11" id="KW-0812">Transmembrane</keyword>
<dbReference type="Pfam" id="PF02245">
    <property type="entry name" value="Pur_DNA_glyco"/>
    <property type="match status" value="1"/>
</dbReference>
<keyword evidence="9" id="KW-0234">DNA repair</keyword>
<dbReference type="Pfam" id="PF06479">
    <property type="entry name" value="Ribonuc_2-5A"/>
    <property type="match status" value="1"/>
</dbReference>
<dbReference type="SUPFAM" id="SSF56112">
    <property type="entry name" value="Protein kinase-like (PK-like)"/>
    <property type="match status" value="1"/>
</dbReference>
<dbReference type="AlphaFoldDB" id="A0A914EJV0"/>
<keyword evidence="6" id="KW-0227">DNA damage</keyword>
<comment type="similarity">
    <text evidence="3">Belongs to the DNA glycosylase MPG family.</text>
</comment>
<evidence type="ECO:0000256" key="8">
    <source>
        <dbReference type="ARBA" id="ARBA00022840"/>
    </source>
</evidence>